<sequence length="52" mass="6031">MQSPLIELENVSKIYHNVERELGFKNKVVSLFKPVYRNDQVLADICFTLFSG</sequence>
<evidence type="ECO:0000313" key="2">
    <source>
        <dbReference type="Proteomes" id="UP001549086"/>
    </source>
</evidence>
<accession>A0ABV2HFC1</accession>
<dbReference type="EMBL" id="JBEPLI010000001">
    <property type="protein sequence ID" value="MET3589233.1"/>
    <property type="molecule type" value="Genomic_DNA"/>
</dbReference>
<keyword evidence="2" id="KW-1185">Reference proteome</keyword>
<protein>
    <submittedName>
        <fullName evidence="1">ABC-type uncharacterized transport system ATPase subunit</fullName>
    </submittedName>
</protein>
<dbReference type="Proteomes" id="UP001549086">
    <property type="component" value="Unassembled WGS sequence"/>
</dbReference>
<comment type="caution">
    <text evidence="1">The sequence shown here is derived from an EMBL/GenBank/DDBJ whole genome shotgun (WGS) entry which is preliminary data.</text>
</comment>
<reference evidence="1 2" key="1">
    <citation type="submission" date="2024-06" db="EMBL/GenBank/DDBJ databases">
        <title>Genomic Encyclopedia of Type Strains, Phase IV (KMG-IV): sequencing the most valuable type-strain genomes for metagenomic binning, comparative biology and taxonomic classification.</title>
        <authorList>
            <person name="Goeker M."/>
        </authorList>
    </citation>
    <scope>NUCLEOTIDE SEQUENCE [LARGE SCALE GENOMIC DNA]</scope>
    <source>
        <strain evidence="1 2">DSM 23649</strain>
    </source>
</reference>
<name>A0ABV2HFC1_9HYPH</name>
<proteinExistence type="predicted"/>
<organism evidence="1 2">
    <name type="scientific">Bartonella silvatica</name>
    <dbReference type="NCBI Taxonomy" id="357760"/>
    <lineage>
        <taxon>Bacteria</taxon>
        <taxon>Pseudomonadati</taxon>
        <taxon>Pseudomonadota</taxon>
        <taxon>Alphaproteobacteria</taxon>
        <taxon>Hyphomicrobiales</taxon>
        <taxon>Bartonellaceae</taxon>
        <taxon>Bartonella</taxon>
    </lineage>
</organism>
<evidence type="ECO:0000313" key="1">
    <source>
        <dbReference type="EMBL" id="MET3589233.1"/>
    </source>
</evidence>
<gene>
    <name evidence="1" type="ORF">ABID23_000303</name>
</gene>